<dbReference type="Gramene" id="ONIVA10G09340.1">
    <property type="protein sequence ID" value="ONIVA10G09340.1"/>
    <property type="gene ID" value="ONIVA10G09340"/>
</dbReference>
<proteinExistence type="predicted"/>
<organism evidence="1">
    <name type="scientific">Oryza nivara</name>
    <name type="common">Indian wild rice</name>
    <name type="synonym">Oryza sativa f. spontanea</name>
    <dbReference type="NCBI Taxonomy" id="4536"/>
    <lineage>
        <taxon>Eukaryota</taxon>
        <taxon>Viridiplantae</taxon>
        <taxon>Streptophyta</taxon>
        <taxon>Embryophyta</taxon>
        <taxon>Tracheophyta</taxon>
        <taxon>Spermatophyta</taxon>
        <taxon>Magnoliopsida</taxon>
        <taxon>Liliopsida</taxon>
        <taxon>Poales</taxon>
        <taxon>Poaceae</taxon>
        <taxon>BOP clade</taxon>
        <taxon>Oryzoideae</taxon>
        <taxon>Oryzeae</taxon>
        <taxon>Oryzinae</taxon>
        <taxon>Oryza</taxon>
    </lineage>
</organism>
<accession>A0A0E0IS34</accession>
<dbReference type="HOGENOM" id="CLU_2501770_0_0_1"/>
<dbReference type="Proteomes" id="UP000006591">
    <property type="component" value="Chromosome 10"/>
</dbReference>
<dbReference type="EnsemblPlants" id="ONIVA10G09340.1">
    <property type="protein sequence ID" value="ONIVA10G09340.1"/>
    <property type="gene ID" value="ONIVA10G09340"/>
</dbReference>
<keyword evidence="2" id="KW-1185">Reference proteome</keyword>
<dbReference type="AlphaFoldDB" id="A0A0E0IS34"/>
<sequence length="86" mass="9297">MLYNVYIYGINLRLSTGEKGCTIEDQHAVNQILELEAGGQDQTKNKGATNGGIEQTLLPKNASKAQSRIDAINPFAMTHESNHGPA</sequence>
<protein>
    <submittedName>
        <fullName evidence="1">Uncharacterized protein</fullName>
    </submittedName>
</protein>
<evidence type="ECO:0000313" key="2">
    <source>
        <dbReference type="Proteomes" id="UP000006591"/>
    </source>
</evidence>
<reference evidence="1" key="2">
    <citation type="submission" date="2018-04" db="EMBL/GenBank/DDBJ databases">
        <title>OnivRS2 (Oryza nivara Reference Sequence Version 2).</title>
        <authorList>
            <person name="Zhang J."/>
            <person name="Kudrna D."/>
            <person name="Lee S."/>
            <person name="Talag J."/>
            <person name="Rajasekar S."/>
            <person name="Welchert J."/>
            <person name="Hsing Y.-I."/>
            <person name="Wing R.A."/>
        </authorList>
    </citation>
    <scope>NUCLEOTIDE SEQUENCE [LARGE SCALE GENOMIC DNA]</scope>
</reference>
<reference evidence="1" key="1">
    <citation type="submission" date="2015-04" db="UniProtKB">
        <authorList>
            <consortium name="EnsemblPlants"/>
        </authorList>
    </citation>
    <scope>IDENTIFICATION</scope>
    <source>
        <strain evidence="1">SL10</strain>
    </source>
</reference>
<name>A0A0E0IS34_ORYNI</name>
<evidence type="ECO:0000313" key="1">
    <source>
        <dbReference type="EnsemblPlants" id="ONIVA10G09340.1"/>
    </source>
</evidence>